<accession>A0AAU9I8U1</accession>
<dbReference type="PANTHER" id="PTHR23222">
    <property type="entry name" value="PROHIBITIN"/>
    <property type="match status" value="1"/>
</dbReference>
<dbReference type="GO" id="GO:0005743">
    <property type="term" value="C:mitochondrial inner membrane"/>
    <property type="evidence" value="ECO:0007669"/>
    <property type="project" value="UniProtKB-SubCell"/>
</dbReference>
<evidence type="ECO:0000259" key="3">
    <source>
        <dbReference type="SMART" id="SM00244"/>
    </source>
</evidence>
<dbReference type="CDD" id="cd03401">
    <property type="entry name" value="SPFH_prohibitin"/>
    <property type="match status" value="1"/>
</dbReference>
<dbReference type="EMBL" id="CAJZBQ010000004">
    <property type="protein sequence ID" value="CAG9311688.1"/>
    <property type="molecule type" value="Genomic_DNA"/>
</dbReference>
<organism evidence="4 5">
    <name type="scientific">Blepharisma stoltei</name>
    <dbReference type="NCBI Taxonomy" id="1481888"/>
    <lineage>
        <taxon>Eukaryota</taxon>
        <taxon>Sar</taxon>
        <taxon>Alveolata</taxon>
        <taxon>Ciliophora</taxon>
        <taxon>Postciliodesmatophora</taxon>
        <taxon>Heterotrichea</taxon>
        <taxon>Heterotrichida</taxon>
        <taxon>Blepharismidae</taxon>
        <taxon>Blepharisma</taxon>
    </lineage>
</organism>
<dbReference type="Gene3D" id="3.30.479.30">
    <property type="entry name" value="Band 7 domain"/>
    <property type="match status" value="1"/>
</dbReference>
<reference evidence="4" key="1">
    <citation type="submission" date="2021-09" db="EMBL/GenBank/DDBJ databases">
        <authorList>
            <consortium name="AG Swart"/>
            <person name="Singh M."/>
            <person name="Singh A."/>
            <person name="Seah K."/>
            <person name="Emmerich C."/>
        </authorList>
    </citation>
    <scope>NUCLEOTIDE SEQUENCE</scope>
    <source>
        <strain evidence="4">ATCC30299</strain>
    </source>
</reference>
<comment type="subcellular location">
    <subcellularLocation>
        <location evidence="2">Mitochondrion inner membrane</location>
    </subcellularLocation>
</comment>
<keyword evidence="2" id="KW-0472">Membrane</keyword>
<evidence type="ECO:0000256" key="1">
    <source>
        <dbReference type="ARBA" id="ARBA00009658"/>
    </source>
</evidence>
<keyword evidence="5" id="KW-1185">Reference proteome</keyword>
<keyword evidence="2" id="KW-0999">Mitochondrion inner membrane</keyword>
<keyword evidence="2" id="KW-0496">Mitochondrion</keyword>
<gene>
    <name evidence="4" type="ORF">BSTOLATCC_MIC3974</name>
</gene>
<dbReference type="AlphaFoldDB" id="A0AAU9I8U1"/>
<dbReference type="InterPro" id="IPR001107">
    <property type="entry name" value="Band_7"/>
</dbReference>
<dbReference type="InterPro" id="IPR036013">
    <property type="entry name" value="Band_7/SPFH_dom_sf"/>
</dbReference>
<dbReference type="PRINTS" id="PR00679">
    <property type="entry name" value="PROHIBITIN"/>
</dbReference>
<dbReference type="SUPFAM" id="SSF117892">
    <property type="entry name" value="Band 7/SPFH domain"/>
    <property type="match status" value="1"/>
</dbReference>
<protein>
    <recommendedName>
        <fullName evidence="2">Prohibitin</fullName>
    </recommendedName>
</protein>
<sequence>MAEKVLNKLGTLGGLLLLSSFGINKFCYFVDGGERALVFDRFKGIKPDVFGEGIHFMVPFIQWPIFFEIRTTAKTINSKTGTKDLQMVNIDLRFLYRPDPAYLPSIYLNLGKDYDERVLPSIGNEVLKSIVAQYNAEQLLTQREQVSHEIRERLTQRANEFHIVLDDVAITHLNFGPEFTAACEQKQVAQQDAERAKFLVMKREQERKAAIIRAEGEADAARLVSEAIKTHGSGLLEIRRIEAAKNIAGSLSKAPNITYLPGGNANLLNIPV</sequence>
<dbReference type="InterPro" id="IPR000163">
    <property type="entry name" value="Prohibitin"/>
</dbReference>
<feature type="domain" description="Band 7" evidence="3">
    <location>
        <begin position="26"/>
        <end position="187"/>
    </location>
</feature>
<proteinExistence type="inferred from homology"/>
<comment type="similarity">
    <text evidence="1 2">Belongs to the prohibitin family.</text>
</comment>
<evidence type="ECO:0000256" key="2">
    <source>
        <dbReference type="RuleBase" id="RU366048"/>
    </source>
</evidence>
<comment type="caution">
    <text evidence="4">The sequence shown here is derived from an EMBL/GenBank/DDBJ whole genome shotgun (WGS) entry which is preliminary data.</text>
</comment>
<dbReference type="PANTHER" id="PTHR23222:SF0">
    <property type="entry name" value="PROHIBITIN 1"/>
    <property type="match status" value="1"/>
</dbReference>
<dbReference type="Pfam" id="PF01145">
    <property type="entry name" value="Band_7"/>
    <property type="match status" value="1"/>
</dbReference>
<dbReference type="Proteomes" id="UP001162131">
    <property type="component" value="Unassembled WGS sequence"/>
</dbReference>
<dbReference type="FunFam" id="3.30.479.30:FF:000001">
    <property type="entry name" value="Prohibitin 2"/>
    <property type="match status" value="1"/>
</dbReference>
<evidence type="ECO:0000313" key="4">
    <source>
        <dbReference type="EMBL" id="CAG9311688.1"/>
    </source>
</evidence>
<name>A0AAU9I8U1_9CILI</name>
<evidence type="ECO:0000313" key="5">
    <source>
        <dbReference type="Proteomes" id="UP001162131"/>
    </source>
</evidence>
<dbReference type="GO" id="GO:0007005">
    <property type="term" value="P:mitochondrion organization"/>
    <property type="evidence" value="ECO:0007669"/>
    <property type="project" value="TreeGrafter"/>
</dbReference>
<dbReference type="SMART" id="SM00244">
    <property type="entry name" value="PHB"/>
    <property type="match status" value="1"/>
</dbReference>